<feature type="region of interest" description="Disordered" evidence="1">
    <location>
        <begin position="272"/>
        <end position="298"/>
    </location>
</feature>
<reference evidence="2" key="1">
    <citation type="journal article" date="2020" name="Cell">
        <title>Large-Scale Comparative Analyses of Tick Genomes Elucidate Their Genetic Diversity and Vector Capacities.</title>
        <authorList>
            <consortium name="Tick Genome and Microbiome Consortium (TIGMIC)"/>
            <person name="Jia N."/>
            <person name="Wang J."/>
            <person name="Shi W."/>
            <person name="Du L."/>
            <person name="Sun Y."/>
            <person name="Zhan W."/>
            <person name="Jiang J.F."/>
            <person name="Wang Q."/>
            <person name="Zhang B."/>
            <person name="Ji P."/>
            <person name="Bell-Sakyi L."/>
            <person name="Cui X.M."/>
            <person name="Yuan T.T."/>
            <person name="Jiang B.G."/>
            <person name="Yang W.F."/>
            <person name="Lam T.T."/>
            <person name="Chang Q.C."/>
            <person name="Ding S.J."/>
            <person name="Wang X.J."/>
            <person name="Zhu J.G."/>
            <person name="Ruan X.D."/>
            <person name="Zhao L."/>
            <person name="Wei J.T."/>
            <person name="Ye R.Z."/>
            <person name="Que T.C."/>
            <person name="Du C.H."/>
            <person name="Zhou Y.H."/>
            <person name="Cheng J.X."/>
            <person name="Dai P.F."/>
            <person name="Guo W.B."/>
            <person name="Han X.H."/>
            <person name="Huang E.J."/>
            <person name="Li L.F."/>
            <person name="Wei W."/>
            <person name="Gao Y.C."/>
            <person name="Liu J.Z."/>
            <person name="Shao H.Z."/>
            <person name="Wang X."/>
            <person name="Wang C.C."/>
            <person name="Yang T.C."/>
            <person name="Huo Q.B."/>
            <person name="Li W."/>
            <person name="Chen H.Y."/>
            <person name="Chen S.E."/>
            <person name="Zhou L.G."/>
            <person name="Ni X.B."/>
            <person name="Tian J.H."/>
            <person name="Sheng Y."/>
            <person name="Liu T."/>
            <person name="Pan Y.S."/>
            <person name="Xia L.Y."/>
            <person name="Li J."/>
            <person name="Zhao F."/>
            <person name="Cao W.C."/>
        </authorList>
    </citation>
    <scope>NUCLEOTIDE SEQUENCE</scope>
    <source>
        <strain evidence="2">Rmic-2018</strain>
    </source>
</reference>
<dbReference type="VEuPathDB" id="VectorBase:LOC119162120"/>
<evidence type="ECO:0000256" key="1">
    <source>
        <dbReference type="SAM" id="MobiDB-lite"/>
    </source>
</evidence>
<organism evidence="2 3">
    <name type="scientific">Rhipicephalus microplus</name>
    <name type="common">Cattle tick</name>
    <name type="synonym">Boophilus microplus</name>
    <dbReference type="NCBI Taxonomy" id="6941"/>
    <lineage>
        <taxon>Eukaryota</taxon>
        <taxon>Metazoa</taxon>
        <taxon>Ecdysozoa</taxon>
        <taxon>Arthropoda</taxon>
        <taxon>Chelicerata</taxon>
        <taxon>Arachnida</taxon>
        <taxon>Acari</taxon>
        <taxon>Parasitiformes</taxon>
        <taxon>Ixodida</taxon>
        <taxon>Ixodoidea</taxon>
        <taxon>Ixodidae</taxon>
        <taxon>Rhipicephalinae</taxon>
        <taxon>Rhipicephalus</taxon>
        <taxon>Boophilus</taxon>
    </lineage>
</organism>
<protein>
    <submittedName>
        <fullName evidence="2">Uncharacterized protein</fullName>
    </submittedName>
</protein>
<evidence type="ECO:0000313" key="3">
    <source>
        <dbReference type="Proteomes" id="UP000821866"/>
    </source>
</evidence>
<accession>A0A9J6EIH6</accession>
<comment type="caution">
    <text evidence="2">The sequence shown here is derived from an EMBL/GenBank/DDBJ whole genome shotgun (WGS) entry which is preliminary data.</text>
</comment>
<dbReference type="Proteomes" id="UP000821866">
    <property type="component" value="Chromosome 2"/>
</dbReference>
<reference evidence="2" key="2">
    <citation type="submission" date="2021-09" db="EMBL/GenBank/DDBJ databases">
        <authorList>
            <person name="Jia N."/>
            <person name="Wang J."/>
            <person name="Shi W."/>
            <person name="Du L."/>
            <person name="Sun Y."/>
            <person name="Zhan W."/>
            <person name="Jiang J."/>
            <person name="Wang Q."/>
            <person name="Zhang B."/>
            <person name="Ji P."/>
            <person name="Sakyi L.B."/>
            <person name="Cui X."/>
            <person name="Yuan T."/>
            <person name="Jiang B."/>
            <person name="Yang W."/>
            <person name="Lam T.T.-Y."/>
            <person name="Chang Q."/>
            <person name="Ding S."/>
            <person name="Wang X."/>
            <person name="Zhu J."/>
            <person name="Ruan X."/>
            <person name="Zhao L."/>
            <person name="Wei J."/>
            <person name="Que T."/>
            <person name="Du C."/>
            <person name="Cheng J."/>
            <person name="Dai P."/>
            <person name="Han X."/>
            <person name="Huang E."/>
            <person name="Gao Y."/>
            <person name="Liu J."/>
            <person name="Shao H."/>
            <person name="Ye R."/>
            <person name="Li L."/>
            <person name="Wei W."/>
            <person name="Wang X."/>
            <person name="Wang C."/>
            <person name="Huo Q."/>
            <person name="Li W."/>
            <person name="Guo W."/>
            <person name="Chen H."/>
            <person name="Chen S."/>
            <person name="Zhou L."/>
            <person name="Zhou L."/>
            <person name="Ni X."/>
            <person name="Tian J."/>
            <person name="Zhou Y."/>
            <person name="Sheng Y."/>
            <person name="Liu T."/>
            <person name="Pan Y."/>
            <person name="Xia L."/>
            <person name="Li J."/>
            <person name="Zhao F."/>
            <person name="Cao W."/>
        </authorList>
    </citation>
    <scope>NUCLEOTIDE SEQUENCE</scope>
    <source>
        <strain evidence="2">Rmic-2018</strain>
        <tissue evidence="2">Larvae</tissue>
    </source>
</reference>
<feature type="region of interest" description="Disordered" evidence="1">
    <location>
        <begin position="207"/>
        <end position="239"/>
    </location>
</feature>
<feature type="compositionally biased region" description="Low complexity" evidence="1">
    <location>
        <begin position="217"/>
        <end position="239"/>
    </location>
</feature>
<proteinExistence type="predicted"/>
<keyword evidence="3" id="KW-1185">Reference proteome</keyword>
<name>A0A9J6EIH6_RHIMP</name>
<sequence>MTFVGRAAKIRFPFSPGSVKNSARLNVGRVHPTEISCRGLFFPARVVLSSAAHCSRPRLRASRPTAASVVRADQRRPPAAYVGQSATVVGKLFLPRPPRFPPNVSGGGRLQKARSMRVQSSPRAAGGFYCVSLLGPCDDFRFRLAPEPFPPIPSVLAEFVCGSYVLLTPIRSPKLLWNHRCLLNRPRNYIAIDFMRSRSRWIVRNKAAEKAKHHHVSSNGGSPQPQSSPTSVITHAPASAHESSVSAAAAAAALQRPSYSINGILGIPSAEAAKRKRDDQVSQGERLQSTSSPRRGAHAALASAVTQKFKFERLRV</sequence>
<dbReference type="AlphaFoldDB" id="A0A9J6EIH6"/>
<feature type="compositionally biased region" description="Polar residues" evidence="1">
    <location>
        <begin position="281"/>
        <end position="293"/>
    </location>
</feature>
<dbReference type="EMBL" id="JABSTU010000004">
    <property type="protein sequence ID" value="KAH8034146.1"/>
    <property type="molecule type" value="Genomic_DNA"/>
</dbReference>
<evidence type="ECO:0000313" key="2">
    <source>
        <dbReference type="EMBL" id="KAH8034146.1"/>
    </source>
</evidence>
<gene>
    <name evidence="2" type="ORF">HPB51_021094</name>
</gene>